<organism evidence="2 3">
    <name type="scientific">Caldibacillus debilis</name>
    <dbReference type="NCBI Taxonomy" id="301148"/>
    <lineage>
        <taxon>Bacteria</taxon>
        <taxon>Bacillati</taxon>
        <taxon>Bacillota</taxon>
        <taxon>Bacilli</taxon>
        <taxon>Bacillales</taxon>
        <taxon>Bacillaceae</taxon>
        <taxon>Caldibacillus</taxon>
    </lineage>
</organism>
<comment type="caution">
    <text evidence="2">The sequence shown here is derived from an EMBL/GenBank/DDBJ whole genome shotgun (WGS) entry which is preliminary data.</text>
</comment>
<proteinExistence type="predicted"/>
<feature type="region of interest" description="Disordered" evidence="1">
    <location>
        <begin position="33"/>
        <end position="96"/>
    </location>
</feature>
<reference evidence="2 3" key="1">
    <citation type="submission" date="2016-01" db="EMBL/GenBank/DDBJ databases">
        <title>Draft Genome Sequences of Seven Thermophilic Sporeformers Isolated from Foods.</title>
        <authorList>
            <person name="Berendsen E.M."/>
            <person name="Wells-Bennik M.H."/>
            <person name="Krawcyk A.O."/>
            <person name="De Jong A."/>
            <person name="Holsappel S."/>
            <person name="Eijlander R.T."/>
            <person name="Kuipers O.P."/>
        </authorList>
    </citation>
    <scope>NUCLEOTIDE SEQUENCE [LARGE SCALE GENOMIC DNA]</scope>
    <source>
        <strain evidence="2 3">B4135</strain>
    </source>
</reference>
<feature type="compositionally biased region" description="Basic residues" evidence="1">
    <location>
        <begin position="74"/>
        <end position="84"/>
    </location>
</feature>
<dbReference type="Proteomes" id="UP000075683">
    <property type="component" value="Unassembled WGS sequence"/>
</dbReference>
<evidence type="ECO:0000256" key="1">
    <source>
        <dbReference type="SAM" id="MobiDB-lite"/>
    </source>
</evidence>
<gene>
    <name evidence="2" type="ORF">B4135_0769</name>
</gene>
<dbReference type="AlphaFoldDB" id="A0A150M5J0"/>
<evidence type="ECO:0000313" key="2">
    <source>
        <dbReference type="EMBL" id="KYD19870.1"/>
    </source>
</evidence>
<name>A0A150M5J0_9BACI</name>
<sequence>MKRPLPAETARRSPAFNIRYLNIRYMNETALIQKPSRKGFSMAEKERRSHPPPVRLNARGTGEAKGYAPNQSRKTGKRKGRRTKERNGKEDIPTTQGVSSFLDSILFVGV</sequence>
<accession>A0A150M5J0</accession>
<protein>
    <submittedName>
        <fullName evidence="2">Uncharacterized protein</fullName>
    </submittedName>
</protein>
<dbReference type="EMBL" id="LQYT01000037">
    <property type="protein sequence ID" value="KYD19870.1"/>
    <property type="molecule type" value="Genomic_DNA"/>
</dbReference>
<dbReference type="STRING" id="301148.B4135_0769"/>
<evidence type="ECO:0000313" key="3">
    <source>
        <dbReference type="Proteomes" id="UP000075683"/>
    </source>
</evidence>